<dbReference type="RefSeq" id="WP_216959841.1">
    <property type="nucleotide sequence ID" value="NZ_JAHOPB010000001.1"/>
</dbReference>
<feature type="transmembrane region" description="Helical" evidence="1">
    <location>
        <begin position="144"/>
        <end position="165"/>
    </location>
</feature>
<keyword evidence="1" id="KW-0812">Transmembrane</keyword>
<keyword evidence="1" id="KW-0472">Membrane</keyword>
<sequence length="298" mass="32389">MSVDRNWRWIAWLILGIGGLIAAGGVLMGLGNLRHVLYGERAEGVVTEIVREGDMYAPVVRFRLPQGGPMGVRDLASSAPDFAVGDAVTVLYLPETPADFRLDTFDRLWLVPLLLAGFGGFWLMFGAIAWALSNDADLAVVGEHAFTVISVVALLIGVFALWSAVDLYASGGRARGKVLEIRESRSIVTEEVTTPGGREVRRDVERISYAPIVRFTTPEGREIEFHGRGGSGTSFVAGEVVNVVYDRNQPSRARILSFVDLWLPAAVAFAVSLLFGGAVRLSRRSRTGVTNRSARSTR</sequence>
<evidence type="ECO:0000313" key="3">
    <source>
        <dbReference type="EMBL" id="MBU8874397.1"/>
    </source>
</evidence>
<dbReference type="EMBL" id="JAHOPB010000001">
    <property type="protein sequence ID" value="MBU8874397.1"/>
    <property type="molecule type" value="Genomic_DNA"/>
</dbReference>
<comment type="caution">
    <text evidence="3">The sequence shown here is derived from an EMBL/GenBank/DDBJ whole genome shotgun (WGS) entry which is preliminary data.</text>
</comment>
<evidence type="ECO:0000259" key="2">
    <source>
        <dbReference type="Pfam" id="PF12158"/>
    </source>
</evidence>
<feature type="domain" description="DUF3592" evidence="2">
    <location>
        <begin position="198"/>
        <end position="258"/>
    </location>
</feature>
<dbReference type="Pfam" id="PF12158">
    <property type="entry name" value="DUF3592"/>
    <property type="match status" value="1"/>
</dbReference>
<gene>
    <name evidence="3" type="ORF">KQ910_11545</name>
</gene>
<accession>A0ABS6IKX3</accession>
<dbReference type="InterPro" id="IPR021994">
    <property type="entry name" value="DUF3592"/>
</dbReference>
<proteinExistence type="predicted"/>
<keyword evidence="1" id="KW-1133">Transmembrane helix</keyword>
<evidence type="ECO:0000313" key="4">
    <source>
        <dbReference type="Proteomes" id="UP000727907"/>
    </source>
</evidence>
<protein>
    <submittedName>
        <fullName evidence="3">DUF3592 domain-containing protein</fullName>
    </submittedName>
</protein>
<dbReference type="Proteomes" id="UP000727907">
    <property type="component" value="Unassembled WGS sequence"/>
</dbReference>
<feature type="transmembrane region" description="Helical" evidence="1">
    <location>
        <begin position="261"/>
        <end position="282"/>
    </location>
</feature>
<organism evidence="3 4">
    <name type="scientific">Reyranella humidisoli</name>
    <dbReference type="NCBI Taxonomy" id="2849149"/>
    <lineage>
        <taxon>Bacteria</taxon>
        <taxon>Pseudomonadati</taxon>
        <taxon>Pseudomonadota</taxon>
        <taxon>Alphaproteobacteria</taxon>
        <taxon>Hyphomicrobiales</taxon>
        <taxon>Reyranellaceae</taxon>
        <taxon>Reyranella</taxon>
    </lineage>
</organism>
<feature type="transmembrane region" description="Helical" evidence="1">
    <location>
        <begin position="9"/>
        <end position="30"/>
    </location>
</feature>
<reference evidence="3 4" key="1">
    <citation type="submission" date="2021-06" db="EMBL/GenBank/DDBJ databases">
        <authorList>
            <person name="Lee D.H."/>
        </authorList>
    </citation>
    <scope>NUCLEOTIDE SEQUENCE [LARGE SCALE GENOMIC DNA]</scope>
    <source>
        <strain evidence="3 4">MMS21-HV4-11</strain>
    </source>
</reference>
<evidence type="ECO:0000256" key="1">
    <source>
        <dbReference type="SAM" id="Phobius"/>
    </source>
</evidence>
<keyword evidence="4" id="KW-1185">Reference proteome</keyword>
<name>A0ABS6IKX3_9HYPH</name>
<feature type="transmembrane region" description="Helical" evidence="1">
    <location>
        <begin position="109"/>
        <end position="132"/>
    </location>
</feature>